<dbReference type="Pfam" id="PF03547">
    <property type="entry name" value="Mem_trans"/>
    <property type="match status" value="1"/>
</dbReference>
<sequence length="318" mass="32474">MIQVLSISGTIFAVIALGWLLVRRGVFDGTALDVLGGYVVTCALPALIFRAVSSRPVAETFDAAYLLALLTTSLTVFAASYWLVRGVFGGSPMAACFGAMGASCANSGFVGYPMMGLAMPQVADHALALNMSFENLVMIPLVLALAEAEKARAAASTARIAPLIARRLATSPVILALFAGLAVAALGLNLPQIVSGPVNILANSSAAVSLLVIGGGLAGLTLRDLGPQAWTITGLKLLAMPALAYALLQACAAFGLTPEPAPLAPALLVMTALPAMTIYPVLARRYGEITTPAAVLLLQTLASFVTLTALLALLGLAG</sequence>
<evidence type="ECO:0000256" key="1">
    <source>
        <dbReference type="ARBA" id="ARBA00004141"/>
    </source>
</evidence>
<dbReference type="RefSeq" id="WP_074255131.1">
    <property type="nucleotide sequence ID" value="NZ_FSRL01000001.1"/>
</dbReference>
<evidence type="ECO:0000256" key="2">
    <source>
        <dbReference type="ARBA" id="ARBA00022448"/>
    </source>
</evidence>
<dbReference type="PANTHER" id="PTHR36838:SF3">
    <property type="entry name" value="TRANSPORTER AUXIN EFFLUX CARRIER EC FAMILY"/>
    <property type="match status" value="1"/>
</dbReference>
<feature type="transmembrane region" description="Helical" evidence="7">
    <location>
        <begin position="234"/>
        <end position="257"/>
    </location>
</feature>
<dbReference type="InterPro" id="IPR004776">
    <property type="entry name" value="Mem_transp_PIN-like"/>
</dbReference>
<name>A0A1N6EQP2_9RHOB</name>
<reference evidence="9" key="1">
    <citation type="submission" date="2016-11" db="EMBL/GenBank/DDBJ databases">
        <authorList>
            <person name="Varghese N."/>
            <person name="Submissions S."/>
        </authorList>
    </citation>
    <scope>NUCLEOTIDE SEQUENCE [LARGE SCALE GENOMIC DNA]</scope>
    <source>
        <strain evidence="9">DSM 29440</strain>
    </source>
</reference>
<feature type="transmembrane region" description="Helical" evidence="7">
    <location>
        <begin position="294"/>
        <end position="317"/>
    </location>
</feature>
<evidence type="ECO:0000256" key="7">
    <source>
        <dbReference type="SAM" id="Phobius"/>
    </source>
</evidence>
<evidence type="ECO:0000313" key="9">
    <source>
        <dbReference type="Proteomes" id="UP000184932"/>
    </source>
</evidence>
<evidence type="ECO:0000256" key="3">
    <source>
        <dbReference type="ARBA" id="ARBA00022475"/>
    </source>
</evidence>
<feature type="transmembrane region" description="Helical" evidence="7">
    <location>
        <begin position="167"/>
        <end position="188"/>
    </location>
</feature>
<organism evidence="8 9">
    <name type="scientific">Vannielia litorea</name>
    <dbReference type="NCBI Taxonomy" id="1217970"/>
    <lineage>
        <taxon>Bacteria</taxon>
        <taxon>Pseudomonadati</taxon>
        <taxon>Pseudomonadota</taxon>
        <taxon>Alphaproteobacteria</taxon>
        <taxon>Rhodobacterales</taxon>
        <taxon>Paracoccaceae</taxon>
        <taxon>Vannielia</taxon>
    </lineage>
</organism>
<dbReference type="EMBL" id="FSRL01000001">
    <property type="protein sequence ID" value="SIN85409.1"/>
    <property type="molecule type" value="Genomic_DNA"/>
</dbReference>
<evidence type="ECO:0008006" key="10">
    <source>
        <dbReference type="Google" id="ProtNLM"/>
    </source>
</evidence>
<dbReference type="PANTHER" id="PTHR36838">
    <property type="entry name" value="AUXIN EFFLUX CARRIER FAMILY PROTEIN"/>
    <property type="match status" value="1"/>
</dbReference>
<evidence type="ECO:0000313" key="8">
    <source>
        <dbReference type="EMBL" id="SIN85409.1"/>
    </source>
</evidence>
<feature type="transmembrane region" description="Helical" evidence="7">
    <location>
        <begin position="96"/>
        <end position="115"/>
    </location>
</feature>
<evidence type="ECO:0000256" key="4">
    <source>
        <dbReference type="ARBA" id="ARBA00022692"/>
    </source>
</evidence>
<dbReference type="Proteomes" id="UP000184932">
    <property type="component" value="Unassembled WGS sequence"/>
</dbReference>
<keyword evidence="5 7" id="KW-1133">Transmembrane helix</keyword>
<dbReference type="GO" id="GO:0016020">
    <property type="term" value="C:membrane"/>
    <property type="evidence" value="ECO:0007669"/>
    <property type="project" value="UniProtKB-SubCell"/>
</dbReference>
<gene>
    <name evidence="8" type="ORF">SAMN05444002_1019</name>
</gene>
<comment type="subcellular location">
    <subcellularLocation>
        <location evidence="1">Membrane</location>
        <topology evidence="1">Multi-pass membrane protein</topology>
    </subcellularLocation>
</comment>
<dbReference type="GO" id="GO:0055085">
    <property type="term" value="P:transmembrane transport"/>
    <property type="evidence" value="ECO:0007669"/>
    <property type="project" value="InterPro"/>
</dbReference>
<protein>
    <recommendedName>
        <fullName evidence="10">Permease</fullName>
    </recommendedName>
</protein>
<accession>A0A1N6EQP2</accession>
<feature type="transmembrane region" description="Helical" evidence="7">
    <location>
        <begin position="200"/>
        <end position="222"/>
    </location>
</feature>
<proteinExistence type="predicted"/>
<keyword evidence="6 7" id="KW-0472">Membrane</keyword>
<keyword evidence="4 7" id="KW-0812">Transmembrane</keyword>
<keyword evidence="2" id="KW-0813">Transport</keyword>
<feature type="transmembrane region" description="Helical" evidence="7">
    <location>
        <begin position="263"/>
        <end position="282"/>
    </location>
</feature>
<feature type="transmembrane region" description="Helical" evidence="7">
    <location>
        <begin position="34"/>
        <end position="52"/>
    </location>
</feature>
<keyword evidence="3" id="KW-1003">Cell membrane</keyword>
<dbReference type="STRING" id="1217970.SAMN05444002_1019"/>
<evidence type="ECO:0000256" key="5">
    <source>
        <dbReference type="ARBA" id="ARBA00022989"/>
    </source>
</evidence>
<dbReference type="AlphaFoldDB" id="A0A1N6EQP2"/>
<feature type="transmembrane region" description="Helical" evidence="7">
    <location>
        <begin position="64"/>
        <end position="84"/>
    </location>
</feature>
<feature type="transmembrane region" description="Helical" evidence="7">
    <location>
        <begin position="127"/>
        <end position="146"/>
    </location>
</feature>
<keyword evidence="9" id="KW-1185">Reference proteome</keyword>
<evidence type="ECO:0000256" key="6">
    <source>
        <dbReference type="ARBA" id="ARBA00023136"/>
    </source>
</evidence>
<feature type="transmembrane region" description="Helical" evidence="7">
    <location>
        <begin position="6"/>
        <end position="22"/>
    </location>
</feature>